<reference evidence="3 4" key="1">
    <citation type="journal article" date="2019" name="Int. J. Syst. Evol. Microbiol.">
        <title>The Global Catalogue of Microorganisms (GCM) 10K type strain sequencing project: providing services to taxonomists for standard genome sequencing and annotation.</title>
        <authorList>
            <consortium name="The Broad Institute Genomics Platform"/>
            <consortium name="The Broad Institute Genome Sequencing Center for Infectious Disease"/>
            <person name="Wu L."/>
            <person name="Ma J."/>
        </authorList>
    </citation>
    <scope>NUCLEOTIDE SEQUENCE [LARGE SCALE GENOMIC DNA]</scope>
    <source>
        <strain evidence="3 4">JCM 16022</strain>
    </source>
</reference>
<evidence type="ECO:0000313" key="3">
    <source>
        <dbReference type="EMBL" id="GAA2145657.1"/>
    </source>
</evidence>
<comment type="similarity">
    <text evidence="1">Belongs to the Nudix hydrolase family.</text>
</comment>
<dbReference type="PROSITE" id="PS51462">
    <property type="entry name" value="NUDIX"/>
    <property type="match status" value="1"/>
</dbReference>
<dbReference type="GO" id="GO:0016787">
    <property type="term" value="F:hydrolase activity"/>
    <property type="evidence" value="ECO:0007669"/>
    <property type="project" value="UniProtKB-KW"/>
</dbReference>
<protein>
    <submittedName>
        <fullName evidence="3">NUDIX hydrolase</fullName>
    </submittedName>
</protein>
<gene>
    <name evidence="3" type="ORF">GCM10009844_20710</name>
</gene>
<sequence>MSLHADALAVLSGWAAPSPAQEALRARYVDHLRAEPDGMRRTCFPDHLTAGVLVIDESGEQVLLNLHRKAQRWFAFGGHCEPGDATLAGSALREGLEESGLPELRFDPVPAHLDAHAVPFCDPRGTVHHLDVRYVAQAPAGARHATSDESLDVRWWPRHGLPDLEPEMHELIAIARRRFS</sequence>
<keyword evidence="4" id="KW-1185">Reference proteome</keyword>
<dbReference type="PANTHER" id="PTHR43736:SF1">
    <property type="entry name" value="DIHYDRONEOPTERIN TRIPHOSPHATE DIPHOSPHATASE"/>
    <property type="match status" value="1"/>
</dbReference>
<dbReference type="RefSeq" id="WP_344151123.1">
    <property type="nucleotide sequence ID" value="NZ_BAAAQR010000005.1"/>
</dbReference>
<accession>A0ABN2ZPV3</accession>
<evidence type="ECO:0000313" key="4">
    <source>
        <dbReference type="Proteomes" id="UP001501771"/>
    </source>
</evidence>
<dbReference type="Gene3D" id="3.90.79.10">
    <property type="entry name" value="Nucleoside Triphosphate Pyrophosphohydrolase"/>
    <property type="match status" value="1"/>
</dbReference>
<dbReference type="CDD" id="cd03674">
    <property type="entry name" value="NUDIX_Hydrolase"/>
    <property type="match status" value="1"/>
</dbReference>
<dbReference type="Proteomes" id="UP001501771">
    <property type="component" value="Unassembled WGS sequence"/>
</dbReference>
<evidence type="ECO:0000259" key="2">
    <source>
        <dbReference type="PROSITE" id="PS51462"/>
    </source>
</evidence>
<feature type="domain" description="Nudix hydrolase" evidence="2">
    <location>
        <begin position="45"/>
        <end position="180"/>
    </location>
</feature>
<dbReference type="EMBL" id="BAAAQR010000005">
    <property type="protein sequence ID" value="GAA2145657.1"/>
    <property type="molecule type" value="Genomic_DNA"/>
</dbReference>
<name>A0ABN2ZPV3_9ACTN</name>
<organism evidence="3 4">
    <name type="scientific">Nocardioides koreensis</name>
    <dbReference type="NCBI Taxonomy" id="433651"/>
    <lineage>
        <taxon>Bacteria</taxon>
        <taxon>Bacillati</taxon>
        <taxon>Actinomycetota</taxon>
        <taxon>Actinomycetes</taxon>
        <taxon>Propionibacteriales</taxon>
        <taxon>Nocardioidaceae</taxon>
        <taxon>Nocardioides</taxon>
    </lineage>
</organism>
<dbReference type="InterPro" id="IPR015797">
    <property type="entry name" value="NUDIX_hydrolase-like_dom_sf"/>
</dbReference>
<dbReference type="InterPro" id="IPR000086">
    <property type="entry name" value="NUDIX_hydrolase_dom"/>
</dbReference>
<dbReference type="Pfam" id="PF00293">
    <property type="entry name" value="NUDIX"/>
    <property type="match status" value="1"/>
</dbReference>
<proteinExistence type="inferred from homology"/>
<dbReference type="PANTHER" id="PTHR43736">
    <property type="entry name" value="ADP-RIBOSE PYROPHOSPHATASE"/>
    <property type="match status" value="1"/>
</dbReference>
<comment type="caution">
    <text evidence="3">The sequence shown here is derived from an EMBL/GenBank/DDBJ whole genome shotgun (WGS) entry which is preliminary data.</text>
</comment>
<evidence type="ECO:0000256" key="1">
    <source>
        <dbReference type="ARBA" id="ARBA00005582"/>
    </source>
</evidence>
<dbReference type="SUPFAM" id="SSF55811">
    <property type="entry name" value="Nudix"/>
    <property type="match status" value="1"/>
</dbReference>
<keyword evidence="3" id="KW-0378">Hydrolase</keyword>